<keyword evidence="4 7" id="KW-0812">Transmembrane</keyword>
<evidence type="ECO:0000256" key="5">
    <source>
        <dbReference type="ARBA" id="ARBA00022989"/>
    </source>
</evidence>
<dbReference type="GO" id="GO:0005886">
    <property type="term" value="C:plasma membrane"/>
    <property type="evidence" value="ECO:0007669"/>
    <property type="project" value="UniProtKB-SubCell"/>
</dbReference>
<evidence type="ECO:0000313" key="10">
    <source>
        <dbReference type="Proteomes" id="UP000682134"/>
    </source>
</evidence>
<feature type="transmembrane region" description="Helical" evidence="8">
    <location>
        <begin position="87"/>
        <end position="104"/>
    </location>
</feature>
<comment type="caution">
    <text evidence="9">The sequence shown here is derived from an EMBL/GenBank/DDBJ whole genome shotgun (WGS) entry which is preliminary data.</text>
</comment>
<dbReference type="InterPro" id="IPR000390">
    <property type="entry name" value="Small_drug/metabolite_transptr"/>
</dbReference>
<evidence type="ECO:0000256" key="1">
    <source>
        <dbReference type="ARBA" id="ARBA00004651"/>
    </source>
</evidence>
<keyword evidence="5 8" id="KW-1133">Transmembrane helix</keyword>
<feature type="transmembrane region" description="Helical" evidence="8">
    <location>
        <begin position="29"/>
        <end position="47"/>
    </location>
</feature>
<dbReference type="RefSeq" id="WP_209404479.1">
    <property type="nucleotide sequence ID" value="NZ_JAGIYQ010000004.1"/>
</dbReference>
<proteinExistence type="inferred from homology"/>
<dbReference type="PANTHER" id="PTHR30561:SF0">
    <property type="entry name" value="GUANIDINIUM EXPORTER"/>
    <property type="match status" value="1"/>
</dbReference>
<dbReference type="SUPFAM" id="SSF103481">
    <property type="entry name" value="Multidrug resistance efflux transporter EmrE"/>
    <property type="match status" value="1"/>
</dbReference>
<dbReference type="PANTHER" id="PTHR30561">
    <property type="entry name" value="SMR FAMILY PROTON-DEPENDENT DRUG EFFLUX TRANSPORTER SUGE"/>
    <property type="match status" value="1"/>
</dbReference>
<evidence type="ECO:0000256" key="6">
    <source>
        <dbReference type="ARBA" id="ARBA00023136"/>
    </source>
</evidence>
<evidence type="ECO:0000256" key="4">
    <source>
        <dbReference type="ARBA" id="ARBA00022692"/>
    </source>
</evidence>
<feature type="transmembrane region" description="Helical" evidence="8">
    <location>
        <begin position="6"/>
        <end position="22"/>
    </location>
</feature>
<dbReference type="InterPro" id="IPR045324">
    <property type="entry name" value="Small_multidrug_res"/>
</dbReference>
<dbReference type="Pfam" id="PF00893">
    <property type="entry name" value="Multi_Drug_Res"/>
    <property type="match status" value="1"/>
</dbReference>
<dbReference type="EMBL" id="JAGIYQ010000004">
    <property type="protein sequence ID" value="MBP0725195.1"/>
    <property type="molecule type" value="Genomic_DNA"/>
</dbReference>
<evidence type="ECO:0000256" key="8">
    <source>
        <dbReference type="SAM" id="Phobius"/>
    </source>
</evidence>
<dbReference type="InterPro" id="IPR037185">
    <property type="entry name" value="EmrE-like"/>
</dbReference>
<reference evidence="9" key="1">
    <citation type="submission" date="2021-04" db="EMBL/GenBank/DDBJ databases">
        <title>Genome seq and assembly of Bacillus sp.</title>
        <authorList>
            <person name="Chhetri G."/>
        </authorList>
    </citation>
    <scope>NUCLEOTIDE SEQUENCE</scope>
    <source>
        <strain evidence="9">RG28</strain>
    </source>
</reference>
<evidence type="ECO:0000313" key="9">
    <source>
        <dbReference type="EMBL" id="MBP0725195.1"/>
    </source>
</evidence>
<dbReference type="Gene3D" id="1.10.3730.20">
    <property type="match status" value="1"/>
</dbReference>
<keyword evidence="6 8" id="KW-0472">Membrane</keyword>
<evidence type="ECO:0000256" key="7">
    <source>
        <dbReference type="RuleBase" id="RU003942"/>
    </source>
</evidence>
<keyword evidence="2" id="KW-0813">Transport</keyword>
<dbReference type="GO" id="GO:0022857">
    <property type="term" value="F:transmembrane transporter activity"/>
    <property type="evidence" value="ECO:0007669"/>
    <property type="project" value="InterPro"/>
</dbReference>
<evidence type="ECO:0000256" key="2">
    <source>
        <dbReference type="ARBA" id="ARBA00022448"/>
    </source>
</evidence>
<comment type="similarity">
    <text evidence="7">Belongs to the drug/metabolite transporter (DMT) superfamily. Small multidrug resistance (SMR) (TC 2.A.7.1) family.</text>
</comment>
<keyword evidence="3" id="KW-1003">Cell membrane</keyword>
<evidence type="ECO:0000256" key="3">
    <source>
        <dbReference type="ARBA" id="ARBA00022475"/>
    </source>
</evidence>
<gene>
    <name evidence="9" type="ORF">J5Y03_08310</name>
</gene>
<accession>A0A940SIP3</accession>
<sequence>MSWIYLIIAGFGEVGFVTFMKLSNNFKHLKYTLLCVASGWASFFLLSKALNEIPVGTGYSIWTGIGAAGSVLVGMIFFKESRDWKRILFISMIVLSVVGLKIIAPH</sequence>
<name>A0A940SIP3_9BACI</name>
<dbReference type="AlphaFoldDB" id="A0A940SIP3"/>
<dbReference type="Proteomes" id="UP000682134">
    <property type="component" value="Unassembled WGS sequence"/>
</dbReference>
<dbReference type="FunFam" id="1.10.3730.20:FF:000001">
    <property type="entry name" value="Quaternary ammonium compound resistance transporter SugE"/>
    <property type="match status" value="1"/>
</dbReference>
<protein>
    <submittedName>
        <fullName evidence="9">Multidrug efflux SMR transporter</fullName>
    </submittedName>
</protein>
<organism evidence="9 10">
    <name type="scientific">Gottfriedia endophytica</name>
    <dbReference type="NCBI Taxonomy" id="2820819"/>
    <lineage>
        <taxon>Bacteria</taxon>
        <taxon>Bacillati</taxon>
        <taxon>Bacillota</taxon>
        <taxon>Bacilli</taxon>
        <taxon>Bacillales</taxon>
        <taxon>Bacillaceae</taxon>
        <taxon>Gottfriedia</taxon>
    </lineage>
</organism>
<keyword evidence="10" id="KW-1185">Reference proteome</keyword>
<comment type="subcellular location">
    <subcellularLocation>
        <location evidence="1 7">Cell membrane</location>
        <topology evidence="1 7">Multi-pass membrane protein</topology>
    </subcellularLocation>
</comment>
<feature type="transmembrane region" description="Helical" evidence="8">
    <location>
        <begin position="59"/>
        <end position="78"/>
    </location>
</feature>